<dbReference type="PANTHER" id="PTHR36573">
    <property type="entry name" value="INTERMEMBRANE PHOSPHOLIPID TRANSPORT SYSTEM BINDING PROTEIN MLAC"/>
    <property type="match status" value="1"/>
</dbReference>
<dbReference type="PANTHER" id="PTHR36573:SF1">
    <property type="entry name" value="INTERMEMBRANE PHOSPHOLIPID TRANSPORT SYSTEM BINDING PROTEIN MLAC"/>
    <property type="match status" value="1"/>
</dbReference>
<keyword evidence="1" id="KW-0732">Signal</keyword>
<protein>
    <submittedName>
        <fullName evidence="2">Toluene tolerance protein</fullName>
    </submittedName>
</protein>
<dbReference type="Gene3D" id="3.10.450.710">
    <property type="entry name" value="Tgt2/MlaC"/>
    <property type="match status" value="1"/>
</dbReference>
<feature type="chain" id="PRO_5046686174" evidence="1">
    <location>
        <begin position="27"/>
        <end position="209"/>
    </location>
</feature>
<keyword evidence="3" id="KW-1185">Reference proteome</keyword>
<name>A0ABM6TIS8_9CAUL</name>
<evidence type="ECO:0000313" key="2">
    <source>
        <dbReference type="EMBL" id="AVQ03101.1"/>
    </source>
</evidence>
<feature type="signal peptide" evidence="1">
    <location>
        <begin position="1"/>
        <end position="26"/>
    </location>
</feature>
<reference evidence="2 3" key="1">
    <citation type="journal article" date="2015" name="Biotechnol. Bioeng.">
        <title>Genome sequence and phenotypic characterization of Caulobacter segnis.</title>
        <authorList>
            <person name="Patel S."/>
            <person name="Fletcher B."/>
            <person name="Scott D.C."/>
            <person name="Ely B."/>
        </authorList>
    </citation>
    <scope>NUCLEOTIDE SEQUENCE [LARGE SCALE GENOMIC DNA]</scope>
    <source>
        <strain evidence="2 3">TK0059</strain>
    </source>
</reference>
<dbReference type="Pfam" id="PF05494">
    <property type="entry name" value="MlaC"/>
    <property type="match status" value="1"/>
</dbReference>
<dbReference type="EMBL" id="CP027850">
    <property type="protein sequence ID" value="AVQ03101.1"/>
    <property type="molecule type" value="Genomic_DNA"/>
</dbReference>
<dbReference type="InterPro" id="IPR008869">
    <property type="entry name" value="MlaC/ttg2D"/>
</dbReference>
<organism evidence="2 3">
    <name type="scientific">Caulobacter segnis</name>
    <dbReference type="NCBI Taxonomy" id="88688"/>
    <lineage>
        <taxon>Bacteria</taxon>
        <taxon>Pseudomonadati</taxon>
        <taxon>Pseudomonadota</taxon>
        <taxon>Alphaproteobacteria</taxon>
        <taxon>Caulobacterales</taxon>
        <taxon>Caulobacteraceae</taxon>
        <taxon>Caulobacter</taxon>
    </lineage>
</organism>
<sequence length="209" mass="22356">MSSNHPTFLGGWMLVLALTASSPAAAGLGDPAAERFVLVNAQRVMTVLAEDAKTPAARKPAFRAAIDQLADVPRITGFVLGKYGRTVTPDQRARFAAAYRDYVEGVYQKRLTEFGGRTVKVTGSTVRKPGDVIVDTVISGPKADDPVEVSWRVLDGGGAWKVVDVQFKGVWLAITQQQDFVSTIDNAGGDVDVLIAQLRKGAARTAARQ</sequence>
<evidence type="ECO:0000313" key="3">
    <source>
        <dbReference type="Proteomes" id="UP000240527"/>
    </source>
</evidence>
<dbReference type="Proteomes" id="UP000240527">
    <property type="component" value="Chromosome"/>
</dbReference>
<proteinExistence type="predicted"/>
<dbReference type="InterPro" id="IPR042245">
    <property type="entry name" value="Tgt2/MlaC_sf"/>
</dbReference>
<gene>
    <name evidence="2" type="ORF">B7G68_15340</name>
</gene>
<evidence type="ECO:0000256" key="1">
    <source>
        <dbReference type="SAM" id="SignalP"/>
    </source>
</evidence>
<accession>A0ABM6TIS8</accession>
<dbReference type="RefSeq" id="WP_013080086.1">
    <property type="nucleotide sequence ID" value="NZ_CP027850.1"/>
</dbReference>